<organism evidence="1">
    <name type="scientific">freshwater metagenome</name>
    <dbReference type="NCBI Taxonomy" id="449393"/>
    <lineage>
        <taxon>unclassified sequences</taxon>
        <taxon>metagenomes</taxon>
        <taxon>ecological metagenomes</taxon>
    </lineage>
</organism>
<dbReference type="PANTHER" id="PTHR15004">
    <property type="entry name" value="GLUTAMYL-TRNA(GLN) AMIDOTRANSFERASE SUBUNIT C, MITOCHONDRIAL"/>
    <property type="match status" value="1"/>
</dbReference>
<evidence type="ECO:0000313" key="2">
    <source>
        <dbReference type="EMBL" id="CAB4903769.1"/>
    </source>
</evidence>
<dbReference type="HAMAP" id="MF_00122">
    <property type="entry name" value="GatC"/>
    <property type="match status" value="1"/>
</dbReference>
<dbReference type="EMBL" id="CAFBOF010000015">
    <property type="protein sequence ID" value="CAB4976865.1"/>
    <property type="molecule type" value="Genomic_DNA"/>
</dbReference>
<dbReference type="NCBIfam" id="TIGR00135">
    <property type="entry name" value="gatC"/>
    <property type="match status" value="1"/>
</dbReference>
<dbReference type="PANTHER" id="PTHR15004:SF0">
    <property type="entry name" value="GLUTAMYL-TRNA(GLN) AMIDOTRANSFERASE SUBUNIT C, MITOCHONDRIAL"/>
    <property type="match status" value="1"/>
</dbReference>
<dbReference type="Pfam" id="PF02686">
    <property type="entry name" value="GatC"/>
    <property type="match status" value="1"/>
</dbReference>
<dbReference type="GO" id="GO:0070681">
    <property type="term" value="P:glutaminyl-tRNAGln biosynthesis via transamidation"/>
    <property type="evidence" value="ECO:0007669"/>
    <property type="project" value="TreeGrafter"/>
</dbReference>
<dbReference type="EMBL" id="CAFBPQ010000022">
    <property type="protein sequence ID" value="CAB5024056.1"/>
    <property type="molecule type" value="Genomic_DNA"/>
</dbReference>
<gene>
    <name evidence="1" type="ORF">UFOPK2683_00507</name>
    <name evidence="2" type="ORF">UFOPK3605_00631</name>
    <name evidence="3" type="ORF">UFOPK3897_00861</name>
    <name evidence="4" type="ORF">UFOPK4121_00839</name>
</gene>
<sequence>MADENPTAITRAEVEHVAGLARLGLSADEVDRLTHELAGILIHARDMGELDLSGVEPTAHPLPLVNVVRPDEVSPSLDRDEVLAAAPAVQDNQFRVPRILEAP</sequence>
<dbReference type="SUPFAM" id="SSF141000">
    <property type="entry name" value="Glu-tRNAGln amidotransferase C subunit"/>
    <property type="match status" value="1"/>
</dbReference>
<evidence type="ECO:0000313" key="1">
    <source>
        <dbReference type="EMBL" id="CAB4719486.1"/>
    </source>
</evidence>
<accession>A0A6J6R8Y3</accession>
<dbReference type="EMBL" id="CAEZYK010000019">
    <property type="protein sequence ID" value="CAB4719486.1"/>
    <property type="molecule type" value="Genomic_DNA"/>
</dbReference>
<proteinExistence type="inferred from homology"/>
<dbReference type="AlphaFoldDB" id="A0A6J6R8Y3"/>
<reference evidence="1" key="1">
    <citation type="submission" date="2020-05" db="EMBL/GenBank/DDBJ databases">
        <authorList>
            <person name="Chiriac C."/>
            <person name="Salcher M."/>
            <person name="Ghai R."/>
            <person name="Kavagutti S V."/>
        </authorList>
    </citation>
    <scope>NUCLEOTIDE SEQUENCE</scope>
</reference>
<dbReference type="InterPro" id="IPR036113">
    <property type="entry name" value="Asp/Glu-ADT_sf_sub_c"/>
</dbReference>
<dbReference type="InterPro" id="IPR003837">
    <property type="entry name" value="GatC"/>
</dbReference>
<evidence type="ECO:0000313" key="4">
    <source>
        <dbReference type="EMBL" id="CAB5024056.1"/>
    </source>
</evidence>
<dbReference type="GO" id="GO:0006450">
    <property type="term" value="P:regulation of translational fidelity"/>
    <property type="evidence" value="ECO:0007669"/>
    <property type="project" value="InterPro"/>
</dbReference>
<dbReference type="Gene3D" id="1.10.20.60">
    <property type="entry name" value="Glu-tRNAGln amidotransferase C subunit, N-terminal domain"/>
    <property type="match status" value="1"/>
</dbReference>
<dbReference type="EMBL" id="CAFBMM010000022">
    <property type="protein sequence ID" value="CAB4903769.1"/>
    <property type="molecule type" value="Genomic_DNA"/>
</dbReference>
<evidence type="ECO:0000313" key="3">
    <source>
        <dbReference type="EMBL" id="CAB4976865.1"/>
    </source>
</evidence>
<name>A0A6J6R8Y3_9ZZZZ</name>
<protein>
    <submittedName>
        <fullName evidence="1">Unannotated protein</fullName>
    </submittedName>
</protein>